<proteinExistence type="inferred from homology"/>
<evidence type="ECO:0000256" key="1">
    <source>
        <dbReference type="ARBA" id="ARBA00001974"/>
    </source>
</evidence>
<dbReference type="PROSITE" id="PS51387">
    <property type="entry name" value="FAD_PCMH"/>
    <property type="match status" value="1"/>
</dbReference>
<comment type="cofactor">
    <cofactor evidence="1">
        <name>FAD</name>
        <dbReference type="ChEBI" id="CHEBI:57692"/>
    </cofactor>
</comment>
<feature type="domain" description="FAD-binding PCMH-type" evidence="6">
    <location>
        <begin position="35"/>
        <end position="205"/>
    </location>
</feature>
<evidence type="ECO:0000259" key="6">
    <source>
        <dbReference type="PROSITE" id="PS51387"/>
    </source>
</evidence>
<dbReference type="OrthoDB" id="415825at2759"/>
<evidence type="ECO:0000256" key="3">
    <source>
        <dbReference type="ARBA" id="ARBA00022630"/>
    </source>
</evidence>
<keyword evidence="8" id="KW-1185">Reference proteome</keyword>
<dbReference type="PANTHER" id="PTHR42973">
    <property type="entry name" value="BINDING OXIDOREDUCTASE, PUTATIVE (AFU_ORTHOLOGUE AFUA_1G17690)-RELATED"/>
    <property type="match status" value="1"/>
</dbReference>
<sequence>MAMSLDILSVLSSDQVLTPSNGEAYEAALQRWSETSVRRAQLIVFPRTAEDVSKAVKYAVAHDIEIAIKGGGHSCSGASATTGIVIDLSNMDTVEVIPEKKLAKVGGGALWAAVDAAAAKHGFATVGGTVNHTGVGGLTVGGGFGFLSPKLGLAVDVLREAEVVLANGDVVVCNASEHPDLFWGIRGGGSNFGPVTSFTFELFPQENAVWSGLLIFTPDKLAEVFSALKEWYAAAGENEAANLFIGCGPPDFKPALVVLPFYNGSVEEAKVKFGCLLDVGPVADFTQEMAYPAVNTIQHPMTTHGDRKLFKATSFTSFSADLFQPIFDNYSELVETFPDTRGSAVIMEFYPPNKITSVPTGATAFPSRMARCNINFVPRWKDAALDSKMYEWASAQVDFVRNAEKLPAANRAYANYGFGDERARDVFGENYERMAKVKALYDPGNVFHKWYPVIPQA</sequence>
<name>A0A166BGW8_EXIGL</name>
<dbReference type="Pfam" id="PF01565">
    <property type="entry name" value="FAD_binding_4"/>
    <property type="match status" value="1"/>
</dbReference>
<dbReference type="PANTHER" id="PTHR42973:SF39">
    <property type="entry name" value="FAD-BINDING PCMH-TYPE DOMAIN-CONTAINING PROTEIN"/>
    <property type="match status" value="1"/>
</dbReference>
<dbReference type="Pfam" id="PF08031">
    <property type="entry name" value="BBE"/>
    <property type="match status" value="1"/>
</dbReference>
<evidence type="ECO:0000256" key="4">
    <source>
        <dbReference type="ARBA" id="ARBA00022827"/>
    </source>
</evidence>
<evidence type="ECO:0000313" key="8">
    <source>
        <dbReference type="Proteomes" id="UP000077266"/>
    </source>
</evidence>
<comment type="similarity">
    <text evidence="2">Belongs to the oxygen-dependent FAD-linked oxidoreductase family.</text>
</comment>
<dbReference type="InterPro" id="IPR050416">
    <property type="entry name" value="FAD-linked_Oxidoreductase"/>
</dbReference>
<dbReference type="InterPro" id="IPR016169">
    <property type="entry name" value="FAD-bd_PCMH_sub2"/>
</dbReference>
<dbReference type="InParanoid" id="A0A166BGW8"/>
<evidence type="ECO:0000256" key="2">
    <source>
        <dbReference type="ARBA" id="ARBA00005466"/>
    </source>
</evidence>
<dbReference type="Gene3D" id="3.40.462.20">
    <property type="match status" value="1"/>
</dbReference>
<gene>
    <name evidence="7" type="ORF">EXIGLDRAFT_638848</name>
</gene>
<dbReference type="Proteomes" id="UP000077266">
    <property type="component" value="Unassembled WGS sequence"/>
</dbReference>
<dbReference type="SUPFAM" id="SSF56176">
    <property type="entry name" value="FAD-binding/transporter-associated domain-like"/>
    <property type="match status" value="1"/>
</dbReference>
<dbReference type="STRING" id="1314781.A0A166BGW8"/>
<evidence type="ECO:0000313" key="7">
    <source>
        <dbReference type="EMBL" id="KZW00990.1"/>
    </source>
</evidence>
<accession>A0A166BGW8</accession>
<dbReference type="EMBL" id="KV425897">
    <property type="protein sequence ID" value="KZW00990.1"/>
    <property type="molecule type" value="Genomic_DNA"/>
</dbReference>
<dbReference type="InterPro" id="IPR016166">
    <property type="entry name" value="FAD-bd_PCMH"/>
</dbReference>
<dbReference type="GO" id="GO:0016491">
    <property type="term" value="F:oxidoreductase activity"/>
    <property type="evidence" value="ECO:0007669"/>
    <property type="project" value="UniProtKB-KW"/>
</dbReference>
<dbReference type="AlphaFoldDB" id="A0A166BGW8"/>
<dbReference type="InterPro" id="IPR036318">
    <property type="entry name" value="FAD-bd_PCMH-like_sf"/>
</dbReference>
<dbReference type="GO" id="GO:0071949">
    <property type="term" value="F:FAD binding"/>
    <property type="evidence" value="ECO:0007669"/>
    <property type="project" value="InterPro"/>
</dbReference>
<dbReference type="InterPro" id="IPR016167">
    <property type="entry name" value="FAD-bd_PCMH_sub1"/>
</dbReference>
<dbReference type="Gene3D" id="3.30.43.10">
    <property type="entry name" value="Uridine Diphospho-n-acetylenolpyruvylglucosamine Reductase, domain 2"/>
    <property type="match status" value="1"/>
</dbReference>
<organism evidence="7 8">
    <name type="scientific">Exidia glandulosa HHB12029</name>
    <dbReference type="NCBI Taxonomy" id="1314781"/>
    <lineage>
        <taxon>Eukaryota</taxon>
        <taxon>Fungi</taxon>
        <taxon>Dikarya</taxon>
        <taxon>Basidiomycota</taxon>
        <taxon>Agaricomycotina</taxon>
        <taxon>Agaricomycetes</taxon>
        <taxon>Auriculariales</taxon>
        <taxon>Exidiaceae</taxon>
        <taxon>Exidia</taxon>
    </lineage>
</organism>
<keyword evidence="5" id="KW-0560">Oxidoreductase</keyword>
<evidence type="ECO:0000256" key="5">
    <source>
        <dbReference type="ARBA" id="ARBA00023002"/>
    </source>
</evidence>
<protein>
    <submittedName>
        <fullName evidence="7">FAD-binding domain-containing protein</fullName>
    </submittedName>
</protein>
<dbReference type="InterPro" id="IPR012951">
    <property type="entry name" value="BBE"/>
</dbReference>
<dbReference type="InterPro" id="IPR006094">
    <property type="entry name" value="Oxid_FAD_bind_N"/>
</dbReference>
<keyword evidence="3" id="KW-0285">Flavoprotein</keyword>
<keyword evidence="4" id="KW-0274">FAD</keyword>
<reference evidence="7 8" key="1">
    <citation type="journal article" date="2016" name="Mol. Biol. Evol.">
        <title>Comparative Genomics of Early-Diverging Mushroom-Forming Fungi Provides Insights into the Origins of Lignocellulose Decay Capabilities.</title>
        <authorList>
            <person name="Nagy L.G."/>
            <person name="Riley R."/>
            <person name="Tritt A."/>
            <person name="Adam C."/>
            <person name="Daum C."/>
            <person name="Floudas D."/>
            <person name="Sun H."/>
            <person name="Yadav J.S."/>
            <person name="Pangilinan J."/>
            <person name="Larsson K.H."/>
            <person name="Matsuura K."/>
            <person name="Barry K."/>
            <person name="Labutti K."/>
            <person name="Kuo R."/>
            <person name="Ohm R.A."/>
            <person name="Bhattacharya S.S."/>
            <person name="Shirouzu T."/>
            <person name="Yoshinaga Y."/>
            <person name="Martin F.M."/>
            <person name="Grigoriev I.V."/>
            <person name="Hibbett D.S."/>
        </authorList>
    </citation>
    <scope>NUCLEOTIDE SEQUENCE [LARGE SCALE GENOMIC DNA]</scope>
    <source>
        <strain evidence="7 8">HHB12029</strain>
    </source>
</reference>
<dbReference type="Gene3D" id="3.30.465.10">
    <property type="match status" value="1"/>
</dbReference>